<sequence>MQESALSRGVGAARTASRAFSTFAKFPPKPTGIPVPAKPPVVPARPPIVEPPVVPVPKTKPPVVKPRFSAATEPAPAIPKASAPFGVTGGGGMQRWRRFPMGGNTAVPFSNPAMVLGGHQARHYSTGTIANWWQSLVGGGGKAASVEVPTVAQPGNTLFNIIPRGHALPALKLRSKIPTYSSLEGGKNYAAPLAEFGWPAEQKRHGVFSVTLGMEGDMKGKGKAEHVDMEVSQPFETETEGEGRPTKKHWLDGKTPVRKGQTEEEWRASVAAHEQTEGGEHICSFPGIRLSRLDAFIYEESPSDGGEPQRRGVVTSSIAGRAAGETYRSCLKGQQLQVTAEQFERSVVGFYENLLQEGIVLADARLSGLSIADYGFLKVADFSNVVVDPRPASEGGLVKPGLTQSGEVDRRVVSLRLRKMLLSTAESMRRLTSGMEGAGDYLMKCEAELANGSFVWGAHKKDANQVRGFN</sequence>
<feature type="region of interest" description="Disordered" evidence="1">
    <location>
        <begin position="233"/>
        <end position="263"/>
    </location>
</feature>
<organism evidence="2">
    <name type="scientific">Chromera velia CCMP2878</name>
    <dbReference type="NCBI Taxonomy" id="1169474"/>
    <lineage>
        <taxon>Eukaryota</taxon>
        <taxon>Sar</taxon>
        <taxon>Alveolata</taxon>
        <taxon>Colpodellida</taxon>
        <taxon>Chromeraceae</taxon>
        <taxon>Chromera</taxon>
    </lineage>
</organism>
<gene>
    <name evidence="2" type="ORF">Cvel_25955</name>
</gene>
<dbReference type="EMBL" id="CDMZ01002212">
    <property type="protein sequence ID" value="CEM41323.1"/>
    <property type="molecule type" value="Genomic_DNA"/>
</dbReference>
<accession>A0A0G4HBD0</accession>
<dbReference type="VEuPathDB" id="CryptoDB:Cvel_25955"/>
<feature type="compositionally biased region" description="Basic and acidic residues" evidence="1">
    <location>
        <begin position="241"/>
        <end position="252"/>
    </location>
</feature>
<protein>
    <submittedName>
        <fullName evidence="2">Uncharacterized protein</fullName>
    </submittedName>
</protein>
<dbReference type="AlphaFoldDB" id="A0A0G4HBD0"/>
<reference evidence="2" key="1">
    <citation type="submission" date="2014-11" db="EMBL/GenBank/DDBJ databases">
        <authorList>
            <person name="Otto D Thomas"/>
            <person name="Naeem Raeece"/>
        </authorList>
    </citation>
    <scope>NUCLEOTIDE SEQUENCE</scope>
</reference>
<evidence type="ECO:0000313" key="2">
    <source>
        <dbReference type="EMBL" id="CEM41323.1"/>
    </source>
</evidence>
<proteinExistence type="predicted"/>
<name>A0A0G4HBD0_9ALVE</name>
<evidence type="ECO:0000256" key="1">
    <source>
        <dbReference type="SAM" id="MobiDB-lite"/>
    </source>
</evidence>